<dbReference type="PANTHER" id="PTHR34290">
    <property type="entry name" value="SI:CH73-390P7.2"/>
    <property type="match status" value="1"/>
</dbReference>
<dbReference type="EMBL" id="JWYV01000002">
    <property type="protein sequence ID" value="KKD00901.1"/>
    <property type="molecule type" value="Genomic_DNA"/>
</dbReference>
<evidence type="ECO:0000313" key="1">
    <source>
        <dbReference type="EMBL" id="KKD00901.1"/>
    </source>
</evidence>
<dbReference type="Proteomes" id="UP000033633">
    <property type="component" value="Unassembled WGS sequence"/>
</dbReference>
<protein>
    <submittedName>
        <fullName evidence="1">Thiol-disulfide oxidoreductase</fullName>
    </submittedName>
</protein>
<dbReference type="Pfam" id="PF04134">
    <property type="entry name" value="DCC1-like"/>
    <property type="match status" value="1"/>
</dbReference>
<name>A0A0F5VFE0_9GAMM</name>
<reference evidence="1 2" key="1">
    <citation type="submission" date="2014-12" db="EMBL/GenBank/DDBJ databases">
        <title>Mercury Reductase activity and rhizosphere competence traits in the genome of root associated Photobacterium halotolerans MELD1.</title>
        <authorList>
            <person name="Mathew D.C."/>
            <person name="Huang C.-C."/>
        </authorList>
    </citation>
    <scope>NUCLEOTIDE SEQUENCE [LARGE SCALE GENOMIC DNA]</scope>
    <source>
        <strain evidence="1 2">MELD1</strain>
    </source>
</reference>
<dbReference type="OrthoDB" id="5294764at2"/>
<dbReference type="InterPro" id="IPR044691">
    <property type="entry name" value="DCC1_Trx"/>
</dbReference>
<accession>A0A0F5VFE0</accession>
<proteinExistence type="predicted"/>
<comment type="caution">
    <text evidence="1">The sequence shown here is derived from an EMBL/GenBank/DDBJ whole genome shotgun (WGS) entry which is preliminary data.</text>
</comment>
<evidence type="ECO:0000313" key="2">
    <source>
        <dbReference type="Proteomes" id="UP000033633"/>
    </source>
</evidence>
<dbReference type="GO" id="GO:0015035">
    <property type="term" value="F:protein-disulfide reductase activity"/>
    <property type="evidence" value="ECO:0007669"/>
    <property type="project" value="InterPro"/>
</dbReference>
<sequence>MKTSKITVFYDGACPTCVRDRKWYESWLGKHPDLVEWYDITGKDAALAAMGIEPSEALRELHVQDSHGAVHKEMDAYILLLKQIWWLRPVAWLMGLPGIRQLLSAVYRRMVDQRLAREGRG</sequence>
<dbReference type="AlphaFoldDB" id="A0A0F5VFE0"/>
<dbReference type="STRING" id="265726.KY46_03615"/>
<gene>
    <name evidence="1" type="ORF">KY46_03615</name>
</gene>
<dbReference type="PANTHER" id="PTHR34290:SF2">
    <property type="entry name" value="OS04G0668800 PROTEIN"/>
    <property type="match status" value="1"/>
</dbReference>
<organism evidence="1 2">
    <name type="scientific">Photobacterium halotolerans</name>
    <dbReference type="NCBI Taxonomy" id="265726"/>
    <lineage>
        <taxon>Bacteria</taxon>
        <taxon>Pseudomonadati</taxon>
        <taxon>Pseudomonadota</taxon>
        <taxon>Gammaproteobacteria</taxon>
        <taxon>Vibrionales</taxon>
        <taxon>Vibrionaceae</taxon>
        <taxon>Photobacterium</taxon>
    </lineage>
</organism>
<dbReference type="PATRIC" id="fig|265726.11.peg.2069"/>
<keyword evidence="2" id="KW-1185">Reference proteome</keyword>
<dbReference type="InterPro" id="IPR007263">
    <property type="entry name" value="DCC1-like"/>
</dbReference>
<dbReference type="RefSeq" id="WP_046219266.1">
    <property type="nucleotide sequence ID" value="NZ_JWYV01000002.1"/>
</dbReference>